<evidence type="ECO:0000256" key="1">
    <source>
        <dbReference type="ARBA" id="ARBA00004651"/>
    </source>
</evidence>
<evidence type="ECO:0000259" key="11">
    <source>
        <dbReference type="Pfam" id="PF00060"/>
    </source>
</evidence>
<gene>
    <name evidence="12" type="ORF">SK128_025429</name>
</gene>
<evidence type="ECO:0000256" key="3">
    <source>
        <dbReference type="ARBA" id="ARBA00022475"/>
    </source>
</evidence>
<comment type="subcellular location">
    <subcellularLocation>
        <location evidence="1">Cell membrane</location>
        <topology evidence="1">Multi-pass membrane protein</topology>
    </subcellularLocation>
</comment>
<dbReference type="GO" id="GO:0005886">
    <property type="term" value="C:plasma membrane"/>
    <property type="evidence" value="ECO:0007669"/>
    <property type="project" value="UniProtKB-SubCell"/>
</dbReference>
<dbReference type="EMBL" id="JAXCGZ010005994">
    <property type="protein sequence ID" value="KAK7080315.1"/>
    <property type="molecule type" value="Genomic_DNA"/>
</dbReference>
<dbReference type="AlphaFoldDB" id="A0AAN8XKP3"/>
<evidence type="ECO:0000256" key="9">
    <source>
        <dbReference type="SAM" id="MobiDB-lite"/>
    </source>
</evidence>
<evidence type="ECO:0000256" key="8">
    <source>
        <dbReference type="ARBA" id="ARBA00023180"/>
    </source>
</evidence>
<organism evidence="12 13">
    <name type="scientific">Halocaridina rubra</name>
    <name type="common">Hawaiian red shrimp</name>
    <dbReference type="NCBI Taxonomy" id="373956"/>
    <lineage>
        <taxon>Eukaryota</taxon>
        <taxon>Metazoa</taxon>
        <taxon>Ecdysozoa</taxon>
        <taxon>Arthropoda</taxon>
        <taxon>Crustacea</taxon>
        <taxon>Multicrustacea</taxon>
        <taxon>Malacostraca</taxon>
        <taxon>Eumalacostraca</taxon>
        <taxon>Eucarida</taxon>
        <taxon>Decapoda</taxon>
        <taxon>Pleocyemata</taxon>
        <taxon>Caridea</taxon>
        <taxon>Atyoidea</taxon>
        <taxon>Atyidae</taxon>
        <taxon>Halocaridina</taxon>
    </lineage>
</organism>
<dbReference type="SUPFAM" id="SSF53850">
    <property type="entry name" value="Periplasmic binding protein-like II"/>
    <property type="match status" value="1"/>
</dbReference>
<dbReference type="InterPro" id="IPR001320">
    <property type="entry name" value="Iontro_rcpt_C"/>
</dbReference>
<name>A0AAN8XKP3_HALRR</name>
<dbReference type="Gene3D" id="1.10.287.70">
    <property type="match status" value="1"/>
</dbReference>
<keyword evidence="13" id="KW-1185">Reference proteome</keyword>
<evidence type="ECO:0000256" key="2">
    <source>
        <dbReference type="ARBA" id="ARBA00008685"/>
    </source>
</evidence>
<keyword evidence="8" id="KW-0325">Glycoprotein</keyword>
<evidence type="ECO:0000256" key="7">
    <source>
        <dbReference type="ARBA" id="ARBA00023170"/>
    </source>
</evidence>
<keyword evidence="3" id="KW-1003">Cell membrane</keyword>
<keyword evidence="4 10" id="KW-0812">Transmembrane</keyword>
<keyword evidence="7" id="KW-0675">Receptor</keyword>
<dbReference type="PANTHER" id="PTHR42643">
    <property type="entry name" value="IONOTROPIC RECEPTOR 20A-RELATED"/>
    <property type="match status" value="1"/>
</dbReference>
<evidence type="ECO:0000256" key="6">
    <source>
        <dbReference type="ARBA" id="ARBA00023136"/>
    </source>
</evidence>
<dbReference type="GO" id="GO:0015276">
    <property type="term" value="F:ligand-gated monoatomic ion channel activity"/>
    <property type="evidence" value="ECO:0007669"/>
    <property type="project" value="InterPro"/>
</dbReference>
<evidence type="ECO:0000313" key="13">
    <source>
        <dbReference type="Proteomes" id="UP001381693"/>
    </source>
</evidence>
<evidence type="ECO:0000256" key="4">
    <source>
        <dbReference type="ARBA" id="ARBA00022692"/>
    </source>
</evidence>
<keyword evidence="5 10" id="KW-1133">Transmembrane helix</keyword>
<feature type="compositionally biased region" description="Polar residues" evidence="9">
    <location>
        <begin position="325"/>
        <end position="334"/>
    </location>
</feature>
<feature type="transmembrane region" description="Helical" evidence="10">
    <location>
        <begin position="139"/>
        <end position="157"/>
    </location>
</feature>
<sequence length="373" mass="42446">MLTETLINNLQIESSDTVEQKVISREAYISPIRYTMIPERLAMYDMSYVYDYSALGFCMTKPPLRPQWESLLYPLTLNVWLVTIGCLLVVPGFLFAVSYSSKIIHNSKGHYSVGYAILDTLRILLGQPHSSLILETNPVRILILTWLLFAFIVGIVYKSSLTAYLTLPKYPQRPESMEELVEAVDTVWAPYYALPFKDFFMKSSYPVYQKFGKMLVLGPETEELIARALKNRRSAAMDIKRYMTHIVADKFTEADGTTQLYLGRNGLVPGRASWPVPHDAPFLSNIEWRMQAAVEAGLYENWSSDITERSRRESMRRKQEVLKQTGKSSQTTLSEGEKASQIALTLKHMQGPLFLLIGGWILASLSFIVERLG</sequence>
<dbReference type="InterPro" id="IPR052192">
    <property type="entry name" value="Insect_Ionotropic_Sensory_Rcpt"/>
</dbReference>
<comment type="caution">
    <text evidence="12">The sequence shown here is derived from an EMBL/GenBank/DDBJ whole genome shotgun (WGS) entry which is preliminary data.</text>
</comment>
<keyword evidence="6 10" id="KW-0472">Membrane</keyword>
<evidence type="ECO:0000313" key="12">
    <source>
        <dbReference type="EMBL" id="KAK7080315.1"/>
    </source>
</evidence>
<evidence type="ECO:0000256" key="10">
    <source>
        <dbReference type="SAM" id="Phobius"/>
    </source>
</evidence>
<proteinExistence type="inferred from homology"/>
<feature type="transmembrane region" description="Helical" evidence="10">
    <location>
        <begin position="71"/>
        <end position="97"/>
    </location>
</feature>
<dbReference type="Pfam" id="PF00060">
    <property type="entry name" value="Lig_chan"/>
    <property type="match status" value="1"/>
</dbReference>
<reference evidence="12 13" key="1">
    <citation type="submission" date="2023-11" db="EMBL/GenBank/DDBJ databases">
        <title>Halocaridina rubra genome assembly.</title>
        <authorList>
            <person name="Smith C."/>
        </authorList>
    </citation>
    <scope>NUCLEOTIDE SEQUENCE [LARGE SCALE GENOMIC DNA]</scope>
    <source>
        <strain evidence="12">EP-1</strain>
        <tissue evidence="12">Whole</tissue>
    </source>
</reference>
<dbReference type="PANTHER" id="PTHR42643:SF24">
    <property type="entry name" value="IONOTROPIC RECEPTOR 60A"/>
    <property type="match status" value="1"/>
</dbReference>
<feature type="region of interest" description="Disordered" evidence="9">
    <location>
        <begin position="313"/>
        <end position="334"/>
    </location>
</feature>
<protein>
    <recommendedName>
        <fullName evidence="11">Ionotropic glutamate receptor C-terminal domain-containing protein</fullName>
    </recommendedName>
</protein>
<comment type="similarity">
    <text evidence="2">Belongs to the glutamate-gated ion channel (TC 1.A.10.1) family.</text>
</comment>
<dbReference type="GO" id="GO:0050906">
    <property type="term" value="P:detection of stimulus involved in sensory perception"/>
    <property type="evidence" value="ECO:0007669"/>
    <property type="project" value="UniProtKB-ARBA"/>
</dbReference>
<feature type="transmembrane region" description="Helical" evidence="10">
    <location>
        <begin position="351"/>
        <end position="369"/>
    </location>
</feature>
<dbReference type="Proteomes" id="UP001381693">
    <property type="component" value="Unassembled WGS sequence"/>
</dbReference>
<evidence type="ECO:0000256" key="5">
    <source>
        <dbReference type="ARBA" id="ARBA00022989"/>
    </source>
</evidence>
<feature type="domain" description="Ionotropic glutamate receptor C-terminal" evidence="11">
    <location>
        <begin position="77"/>
        <end position="359"/>
    </location>
</feature>
<accession>A0AAN8XKP3</accession>